<evidence type="ECO:0000256" key="4">
    <source>
        <dbReference type="ARBA" id="ARBA00022759"/>
    </source>
</evidence>
<dbReference type="InterPro" id="IPR012337">
    <property type="entry name" value="RNaseH-like_sf"/>
</dbReference>
<feature type="domain" description="Integrase catalytic" evidence="8">
    <location>
        <begin position="605"/>
        <end position="771"/>
    </location>
</feature>
<keyword evidence="2" id="KW-0548">Nucleotidyltransferase</keyword>
<keyword evidence="1" id="KW-0808">Transferase</keyword>
<organism evidence="9 10">
    <name type="scientific">Strongyloides venezuelensis</name>
    <name type="common">Threadworm</name>
    <dbReference type="NCBI Taxonomy" id="75913"/>
    <lineage>
        <taxon>Eukaryota</taxon>
        <taxon>Metazoa</taxon>
        <taxon>Ecdysozoa</taxon>
        <taxon>Nematoda</taxon>
        <taxon>Chromadorea</taxon>
        <taxon>Rhabditida</taxon>
        <taxon>Tylenchina</taxon>
        <taxon>Panagrolaimomorpha</taxon>
        <taxon>Strongyloidoidea</taxon>
        <taxon>Strongyloididae</taxon>
        <taxon>Strongyloides</taxon>
    </lineage>
</organism>
<keyword evidence="3" id="KW-0540">Nuclease</keyword>
<dbReference type="InterPro" id="IPR036397">
    <property type="entry name" value="RNaseH_sf"/>
</dbReference>
<accession>A0A0K0FJY2</accession>
<dbReference type="InterPro" id="IPR043502">
    <property type="entry name" value="DNA/RNA_pol_sf"/>
</dbReference>
<evidence type="ECO:0000259" key="7">
    <source>
        <dbReference type="PROSITE" id="PS50878"/>
    </source>
</evidence>
<dbReference type="InterPro" id="IPR050951">
    <property type="entry name" value="Retrovirus_Pol_polyprotein"/>
</dbReference>
<evidence type="ECO:0000259" key="8">
    <source>
        <dbReference type="PROSITE" id="PS50994"/>
    </source>
</evidence>
<evidence type="ECO:0000256" key="3">
    <source>
        <dbReference type="ARBA" id="ARBA00022722"/>
    </source>
</evidence>
<dbReference type="AlphaFoldDB" id="A0A0K0FJY2"/>
<dbReference type="GO" id="GO:0015074">
    <property type="term" value="P:DNA integration"/>
    <property type="evidence" value="ECO:0007669"/>
    <property type="project" value="InterPro"/>
</dbReference>
<dbReference type="InterPro" id="IPR043128">
    <property type="entry name" value="Rev_trsase/Diguanyl_cyclase"/>
</dbReference>
<dbReference type="WBParaSite" id="SVE_0934500.1">
    <property type="protein sequence ID" value="SVE_0934500.1"/>
    <property type="gene ID" value="SVE_0934500"/>
</dbReference>
<dbReference type="PROSITE" id="PS50994">
    <property type="entry name" value="INTEGRASE"/>
    <property type="match status" value="1"/>
</dbReference>
<dbReference type="InterPro" id="IPR041373">
    <property type="entry name" value="RT_RNaseH"/>
</dbReference>
<sequence length="821" mass="94841">MPLIRRDGYDRPCRLILKQPESPEEFRQLISCKYKSSISTDKYEIRKCLLMKPDIKLRKIELPYFIRYTPAVGLLDEIDREVEQWCAHDICTEDPEVEFIFNIVAALKKDKSLRLCLDLRPLNLITTDIHYYAPKFSEIVQKLAGARYFSNIDLTNSFLQLEMGSTSQKKIGFKTRKGFFRRKRMPYGLKTSPAHFQKAIDITIKGLNCAIAYCDDIIIGTRGNLKCHLEDVIKTMDRIAAAGFKINLKKSTFCSEKVVFLSYTFNQYGYKPCLKSVQAIDHIKPAKDLKQLRAFLGSISYFRNHIPDAARLESPLTDLLKKLQTIKCILKETPYLKFPNWNQPLYLFCDASTEGYSAVLTQRDEDENMDVDSKEAKKSKILKGGKSYFPIAYYSKKIKPYKRKLPSTHLELRAMSAALTYISSWIFLQKMNILTDHKTLKELVVKNDDPRLYKFISNINCYSPNIIWIPGVSNSFADMLSRSHKEDEIRRLKRGRKNKSNNDNFKVENETIPVESRLPHLENDKINCLNNEIPNAALRHFKSIFCAHDKYGHQDMTKTLSILRSITNEKWENQVSEVKEYIKNCSVCWLRNETHKHQLIPESFTSNKPFAVLAMDLLGPLSGGNDGYRHIVSATCVYSKFLILYPTRTTSAQELTEGFLTHVYNVHGLQLVIRSDNSTNFRSKLFGDVCSLLRVKLSTCTPYHKPGNTHAERSLRTTQSLIAKYLMEHSESNWKQLKKGSAYDDRKVLLELTQAREAARQTTIEERSKRNNTKDRKQKTCVDLKIGDTVLLRNFDRSEKMEPLWDSTAYSIVKIEVLGLL</sequence>
<dbReference type="InterPro" id="IPR001584">
    <property type="entry name" value="Integrase_cat-core"/>
</dbReference>
<name>A0A0K0FJY2_STRVS</name>
<dbReference type="Pfam" id="PF00078">
    <property type="entry name" value="RVT_1"/>
    <property type="match status" value="1"/>
</dbReference>
<keyword evidence="5" id="KW-0378">Hydrolase</keyword>
<dbReference type="GO" id="GO:0003964">
    <property type="term" value="F:RNA-directed DNA polymerase activity"/>
    <property type="evidence" value="ECO:0007669"/>
    <property type="project" value="UniProtKB-KW"/>
</dbReference>
<dbReference type="GO" id="GO:0016787">
    <property type="term" value="F:hydrolase activity"/>
    <property type="evidence" value="ECO:0007669"/>
    <property type="project" value="UniProtKB-KW"/>
</dbReference>
<dbReference type="GO" id="GO:0003676">
    <property type="term" value="F:nucleic acid binding"/>
    <property type="evidence" value="ECO:0007669"/>
    <property type="project" value="InterPro"/>
</dbReference>
<evidence type="ECO:0000256" key="5">
    <source>
        <dbReference type="ARBA" id="ARBA00022801"/>
    </source>
</evidence>
<dbReference type="STRING" id="75913.A0A0K0FJY2"/>
<dbReference type="SUPFAM" id="SSF53098">
    <property type="entry name" value="Ribonuclease H-like"/>
    <property type="match status" value="1"/>
</dbReference>
<dbReference type="GO" id="GO:0042575">
    <property type="term" value="C:DNA polymerase complex"/>
    <property type="evidence" value="ECO:0007669"/>
    <property type="project" value="UniProtKB-ARBA"/>
</dbReference>
<evidence type="ECO:0000313" key="10">
    <source>
        <dbReference type="WBParaSite" id="SVE_0934500.1"/>
    </source>
</evidence>
<evidence type="ECO:0000256" key="1">
    <source>
        <dbReference type="ARBA" id="ARBA00022679"/>
    </source>
</evidence>
<dbReference type="GO" id="GO:0004519">
    <property type="term" value="F:endonuclease activity"/>
    <property type="evidence" value="ECO:0007669"/>
    <property type="project" value="UniProtKB-KW"/>
</dbReference>
<dbReference type="PANTHER" id="PTHR37984:SF5">
    <property type="entry name" value="PROTEIN NYNRIN-LIKE"/>
    <property type="match status" value="1"/>
</dbReference>
<feature type="domain" description="Reverse transcriptase" evidence="7">
    <location>
        <begin position="87"/>
        <end position="265"/>
    </location>
</feature>
<keyword evidence="4" id="KW-0255">Endonuclease</keyword>
<evidence type="ECO:0000256" key="6">
    <source>
        <dbReference type="ARBA" id="ARBA00022918"/>
    </source>
</evidence>
<dbReference type="PANTHER" id="PTHR37984">
    <property type="entry name" value="PROTEIN CBG26694"/>
    <property type="match status" value="1"/>
</dbReference>
<evidence type="ECO:0000256" key="2">
    <source>
        <dbReference type="ARBA" id="ARBA00022695"/>
    </source>
</evidence>
<dbReference type="CDD" id="cd01647">
    <property type="entry name" value="RT_LTR"/>
    <property type="match status" value="1"/>
</dbReference>
<keyword evidence="6" id="KW-0695">RNA-directed DNA polymerase</keyword>
<dbReference type="InterPro" id="IPR000477">
    <property type="entry name" value="RT_dom"/>
</dbReference>
<reference evidence="9" key="1">
    <citation type="submission" date="2014-07" db="EMBL/GenBank/DDBJ databases">
        <authorList>
            <person name="Martin A.A"/>
            <person name="De Silva N."/>
        </authorList>
    </citation>
    <scope>NUCLEOTIDE SEQUENCE</scope>
</reference>
<dbReference type="SUPFAM" id="SSF56672">
    <property type="entry name" value="DNA/RNA polymerases"/>
    <property type="match status" value="1"/>
</dbReference>
<dbReference type="PROSITE" id="PS50878">
    <property type="entry name" value="RT_POL"/>
    <property type="match status" value="1"/>
</dbReference>
<dbReference type="Pfam" id="PF00665">
    <property type="entry name" value="rve"/>
    <property type="match status" value="1"/>
</dbReference>
<dbReference type="Gene3D" id="3.30.420.10">
    <property type="entry name" value="Ribonuclease H-like superfamily/Ribonuclease H"/>
    <property type="match status" value="1"/>
</dbReference>
<dbReference type="Pfam" id="PF17917">
    <property type="entry name" value="RT_RNaseH"/>
    <property type="match status" value="1"/>
</dbReference>
<dbReference type="Gene3D" id="3.10.10.10">
    <property type="entry name" value="HIV Type 1 Reverse Transcriptase, subunit A, domain 1"/>
    <property type="match status" value="1"/>
</dbReference>
<keyword evidence="9" id="KW-1185">Reference proteome</keyword>
<dbReference type="Gene3D" id="3.30.70.270">
    <property type="match status" value="2"/>
</dbReference>
<evidence type="ECO:0000313" key="9">
    <source>
        <dbReference type="Proteomes" id="UP000035680"/>
    </source>
</evidence>
<reference evidence="10" key="2">
    <citation type="submission" date="2015-08" db="UniProtKB">
        <authorList>
            <consortium name="WormBaseParasite"/>
        </authorList>
    </citation>
    <scope>IDENTIFICATION</scope>
</reference>
<dbReference type="Proteomes" id="UP000035680">
    <property type="component" value="Unassembled WGS sequence"/>
</dbReference>
<proteinExistence type="predicted"/>
<protein>
    <submittedName>
        <fullName evidence="10">Reverse transcriptase domain-containing protein</fullName>
    </submittedName>
</protein>